<gene>
    <name evidence="1" type="ORF">JQ619_10285</name>
</gene>
<reference evidence="2" key="1">
    <citation type="journal article" date="2021" name="ISME J.">
        <title>Evolutionary origin and ecological implication of a unique nif island in free-living Bradyrhizobium lineages.</title>
        <authorList>
            <person name="Tao J."/>
        </authorList>
    </citation>
    <scope>NUCLEOTIDE SEQUENCE [LARGE SCALE GENOMIC DNA]</scope>
    <source>
        <strain evidence="2">SZCCT0094</strain>
    </source>
</reference>
<dbReference type="RefSeq" id="WP_172236489.1">
    <property type="nucleotide sequence ID" value="NZ_JABFDP010000009.1"/>
</dbReference>
<dbReference type="EMBL" id="JAFCLK010000008">
    <property type="protein sequence ID" value="MBR1136154.1"/>
    <property type="molecule type" value="Genomic_DNA"/>
</dbReference>
<proteinExistence type="predicted"/>
<protein>
    <submittedName>
        <fullName evidence="1">Uncharacterized protein</fullName>
    </submittedName>
</protein>
<organism evidence="1 2">
    <name type="scientific">Bradyrhizobium denitrificans</name>
    <dbReference type="NCBI Taxonomy" id="2734912"/>
    <lineage>
        <taxon>Bacteria</taxon>
        <taxon>Pseudomonadati</taxon>
        <taxon>Pseudomonadota</taxon>
        <taxon>Alphaproteobacteria</taxon>
        <taxon>Hyphomicrobiales</taxon>
        <taxon>Nitrobacteraceae</taxon>
        <taxon>Bradyrhizobium</taxon>
    </lineage>
</organism>
<keyword evidence="2" id="KW-1185">Reference proteome</keyword>
<evidence type="ECO:0000313" key="1">
    <source>
        <dbReference type="EMBL" id="MBR1136154.1"/>
    </source>
</evidence>
<dbReference type="Proteomes" id="UP001314635">
    <property type="component" value="Unassembled WGS sequence"/>
</dbReference>
<accession>A0ABS5G4F3</accession>
<evidence type="ECO:0000313" key="2">
    <source>
        <dbReference type="Proteomes" id="UP001314635"/>
    </source>
</evidence>
<sequence length="209" mass="23380">MSGIVYLMSGVCHQAANRILSAAGAGVLLPSQAYPLIKRSVQSYGVYGLEIDWLPIEASWQFRQATCSAPLQRAPSNVASLNLSGGTYRSSAWMSQMPKSNFDPTPQLIEDLHFLIDQGLEGKQLDERTVLQLAAIQQSLRNDQQTLALQYRIGKIEREDYLRGMKMAIRRADQEGEKLLGPEDYHRIFGDPSTVDQFVDQYCSNARPI</sequence>
<name>A0ABS5G4F3_9BRAD</name>
<comment type="caution">
    <text evidence="1">The sequence shown here is derived from an EMBL/GenBank/DDBJ whole genome shotgun (WGS) entry which is preliminary data.</text>
</comment>